<dbReference type="PROSITE" id="PS51819">
    <property type="entry name" value="VOC"/>
    <property type="match status" value="2"/>
</dbReference>
<dbReference type="SUPFAM" id="SSF54593">
    <property type="entry name" value="Glyoxalase/Bleomycin resistance protein/Dihydroxybiphenyl dioxygenase"/>
    <property type="match status" value="1"/>
</dbReference>
<keyword evidence="4 5" id="KW-0408">Iron</keyword>
<dbReference type="Gene3D" id="3.10.180.10">
    <property type="entry name" value="2,3-Dihydroxybiphenyl 1,2-Dioxygenase, domain 1"/>
    <property type="match status" value="2"/>
</dbReference>
<dbReference type="GO" id="GO:0006572">
    <property type="term" value="P:L-tyrosine catabolic process"/>
    <property type="evidence" value="ECO:0007669"/>
    <property type="project" value="TreeGrafter"/>
</dbReference>
<dbReference type="AlphaFoldDB" id="A0A916X7N4"/>
<evidence type="ECO:0000256" key="5">
    <source>
        <dbReference type="PIRSR" id="PIRSR009283-1"/>
    </source>
</evidence>
<name>A0A916X7N4_9SPHI</name>
<dbReference type="CDD" id="cd07250">
    <property type="entry name" value="HPPD_C_like"/>
    <property type="match status" value="1"/>
</dbReference>
<evidence type="ECO:0000256" key="2">
    <source>
        <dbReference type="ARBA" id="ARBA00022723"/>
    </source>
</evidence>
<comment type="similarity">
    <text evidence="1">Belongs to the 4HPPD family.</text>
</comment>
<dbReference type="PIRSF" id="PIRSF009283">
    <property type="entry name" value="HPP_dOase"/>
    <property type="match status" value="1"/>
</dbReference>
<evidence type="ECO:0000256" key="4">
    <source>
        <dbReference type="ARBA" id="ARBA00023004"/>
    </source>
</evidence>
<sequence>MSTQTFAEKIAKAQDFLPIHGTDYVELYVGNAKQAAHYYKTAFGFQSVAYAGPETGVKEYASYVLQQGKIRLVLTTALKSDHKIAEHVRKHGDGVKVLALWVEDAYSAFEETTKRGAKPYMEPVTIQDEFGTVKMSGIYTYGETVHMFVERKAYTGPFMPGYRAWTSDYNPEEAGLLYIDHCVGNVGWNRMNETVQWYEDVMGFVNILSFDDKQINTEYSALMSKVMSNGNGFSKFPINEPAEGKKKSQIEEYLEFYEGEGVQHIAVATANILETVKTLKSRGVEFLGAPPEAYYEMMHNRVGEIDEEVAQLKALGILVDRDEEGYLLQIFTKPVEDRPTLFFEIIQRKGAQSFGAGNFKALFESLEREQELRGNL</sequence>
<feature type="binding site" evidence="5">
    <location>
        <position position="344"/>
    </location>
    <ligand>
        <name>Fe cation</name>
        <dbReference type="ChEBI" id="CHEBI:24875"/>
    </ligand>
</feature>
<dbReference type="GO" id="GO:0046872">
    <property type="term" value="F:metal ion binding"/>
    <property type="evidence" value="ECO:0007669"/>
    <property type="project" value="UniProtKB-KW"/>
</dbReference>
<protein>
    <submittedName>
        <fullName evidence="7">4-hydroxyphenylpyruvate dioxygenase</fullName>
    </submittedName>
</protein>
<comment type="cofactor">
    <cofactor evidence="5">
        <name>Fe cation</name>
        <dbReference type="ChEBI" id="CHEBI:24875"/>
    </cofactor>
    <text evidence="5">Binds 1 Fe cation per subunit.</text>
</comment>
<dbReference type="InterPro" id="IPR005956">
    <property type="entry name" value="4OHPhenylPyrv_dOase"/>
</dbReference>
<dbReference type="PANTHER" id="PTHR11959:SF1">
    <property type="entry name" value="4-HYDROXYPHENYLPYRUVATE DIOXYGENASE"/>
    <property type="match status" value="1"/>
</dbReference>
<comment type="caution">
    <text evidence="7">The sequence shown here is derived from an EMBL/GenBank/DDBJ whole genome shotgun (WGS) entry which is preliminary data.</text>
</comment>
<evidence type="ECO:0000313" key="7">
    <source>
        <dbReference type="EMBL" id="GGC52266.1"/>
    </source>
</evidence>
<keyword evidence="3" id="KW-0677">Repeat</keyword>
<evidence type="ECO:0000256" key="1">
    <source>
        <dbReference type="ARBA" id="ARBA00005877"/>
    </source>
</evidence>
<dbReference type="FunFam" id="3.10.180.10:FF:000001">
    <property type="entry name" value="4-hydroxyphenylpyruvate dioxygenase"/>
    <property type="match status" value="1"/>
</dbReference>
<feature type="domain" description="VOC" evidence="6">
    <location>
        <begin position="21"/>
        <end position="151"/>
    </location>
</feature>
<dbReference type="Proteomes" id="UP000651668">
    <property type="component" value="Unassembled WGS sequence"/>
</dbReference>
<dbReference type="GO" id="GO:0003868">
    <property type="term" value="F:4-hydroxyphenylpyruvate dioxygenase activity"/>
    <property type="evidence" value="ECO:0007669"/>
    <property type="project" value="InterPro"/>
</dbReference>
<reference evidence="7" key="1">
    <citation type="journal article" date="2014" name="Int. J. Syst. Evol. Microbiol.">
        <title>Complete genome sequence of Corynebacterium casei LMG S-19264T (=DSM 44701T), isolated from a smear-ripened cheese.</title>
        <authorList>
            <consortium name="US DOE Joint Genome Institute (JGI-PGF)"/>
            <person name="Walter F."/>
            <person name="Albersmeier A."/>
            <person name="Kalinowski J."/>
            <person name="Ruckert C."/>
        </authorList>
    </citation>
    <scope>NUCLEOTIDE SEQUENCE</scope>
    <source>
        <strain evidence="7">CGMCC 1.15343</strain>
    </source>
</reference>
<dbReference type="InterPro" id="IPR041735">
    <property type="entry name" value="4OHPhenylPyrv_dOase_C"/>
</dbReference>
<dbReference type="InterPro" id="IPR029068">
    <property type="entry name" value="Glyas_Bleomycin-R_OHBP_Dase"/>
</dbReference>
<dbReference type="RefSeq" id="WP_188624971.1">
    <property type="nucleotide sequence ID" value="NZ_BMIL01000001.1"/>
</dbReference>
<dbReference type="InterPro" id="IPR041736">
    <property type="entry name" value="4OHPhenylPyrv_dOase_N"/>
</dbReference>
<keyword evidence="8" id="KW-1185">Reference proteome</keyword>
<keyword evidence="7" id="KW-0223">Dioxygenase</keyword>
<accession>A0A916X7N4</accession>
<evidence type="ECO:0000313" key="8">
    <source>
        <dbReference type="Proteomes" id="UP000651668"/>
    </source>
</evidence>
<dbReference type="Pfam" id="PF00903">
    <property type="entry name" value="Glyoxalase"/>
    <property type="match status" value="1"/>
</dbReference>
<gene>
    <name evidence="7" type="primary">hppD</name>
    <name evidence="7" type="ORF">GCM10011387_02190</name>
</gene>
<keyword evidence="7" id="KW-0560">Oxidoreductase</keyword>
<evidence type="ECO:0000256" key="3">
    <source>
        <dbReference type="ARBA" id="ARBA00022737"/>
    </source>
</evidence>
<dbReference type="Pfam" id="PF14696">
    <property type="entry name" value="Glyoxalase_5"/>
    <property type="match status" value="1"/>
</dbReference>
<dbReference type="NCBIfam" id="TIGR01263">
    <property type="entry name" value="4HPPD"/>
    <property type="match status" value="1"/>
</dbReference>
<feature type="binding site" evidence="5">
    <location>
        <position position="181"/>
    </location>
    <ligand>
        <name>Fe cation</name>
        <dbReference type="ChEBI" id="CHEBI:24875"/>
    </ligand>
</feature>
<reference evidence="7" key="2">
    <citation type="submission" date="2020-09" db="EMBL/GenBank/DDBJ databases">
        <authorList>
            <person name="Sun Q."/>
            <person name="Zhou Y."/>
        </authorList>
    </citation>
    <scope>NUCLEOTIDE SEQUENCE</scope>
    <source>
        <strain evidence="7">CGMCC 1.15343</strain>
    </source>
</reference>
<dbReference type="InterPro" id="IPR037523">
    <property type="entry name" value="VOC_core"/>
</dbReference>
<dbReference type="PANTHER" id="PTHR11959">
    <property type="entry name" value="4-HYDROXYPHENYLPYRUVATE DIOXYGENASE"/>
    <property type="match status" value="1"/>
</dbReference>
<feature type="binding site" evidence="5">
    <location>
        <position position="264"/>
    </location>
    <ligand>
        <name>Fe cation</name>
        <dbReference type="ChEBI" id="CHEBI:24875"/>
    </ligand>
</feature>
<organism evidence="7 8">
    <name type="scientific">Pedobacter quisquiliarum</name>
    <dbReference type="NCBI Taxonomy" id="1834438"/>
    <lineage>
        <taxon>Bacteria</taxon>
        <taxon>Pseudomonadati</taxon>
        <taxon>Bacteroidota</taxon>
        <taxon>Sphingobacteriia</taxon>
        <taxon>Sphingobacteriales</taxon>
        <taxon>Sphingobacteriaceae</taxon>
        <taxon>Pedobacter</taxon>
    </lineage>
</organism>
<proteinExistence type="inferred from homology"/>
<dbReference type="EMBL" id="BMIL01000001">
    <property type="protein sequence ID" value="GGC52266.1"/>
    <property type="molecule type" value="Genomic_DNA"/>
</dbReference>
<feature type="domain" description="VOC" evidence="6">
    <location>
        <begin position="178"/>
        <end position="333"/>
    </location>
</feature>
<dbReference type="CDD" id="cd08342">
    <property type="entry name" value="HPPD_N_like"/>
    <property type="match status" value="1"/>
</dbReference>
<keyword evidence="2 5" id="KW-0479">Metal-binding</keyword>
<evidence type="ECO:0000259" key="6">
    <source>
        <dbReference type="PROSITE" id="PS51819"/>
    </source>
</evidence>
<dbReference type="InterPro" id="IPR004360">
    <property type="entry name" value="Glyas_Fos-R_dOase_dom"/>
</dbReference>